<dbReference type="EMBL" id="JBANRG010000027">
    <property type="protein sequence ID" value="KAK7453326.1"/>
    <property type="molecule type" value="Genomic_DNA"/>
</dbReference>
<feature type="region of interest" description="Disordered" evidence="6">
    <location>
        <begin position="152"/>
        <end position="176"/>
    </location>
</feature>
<dbReference type="InterPro" id="IPR050815">
    <property type="entry name" value="TF_fung"/>
</dbReference>
<dbReference type="InterPro" id="IPR036864">
    <property type="entry name" value="Zn2-C6_fun-type_DNA-bd_sf"/>
</dbReference>
<feature type="compositionally biased region" description="Basic and acidic residues" evidence="6">
    <location>
        <begin position="253"/>
        <end position="263"/>
    </location>
</feature>
<name>A0ABR1JA78_9AGAR</name>
<dbReference type="PANTHER" id="PTHR47338">
    <property type="entry name" value="ZN(II)2CYS6 TRANSCRIPTION FACTOR (EUROFUNG)-RELATED"/>
    <property type="match status" value="1"/>
</dbReference>
<feature type="domain" description="Zn(2)-C6 fungal-type" evidence="7">
    <location>
        <begin position="185"/>
        <end position="215"/>
    </location>
</feature>
<evidence type="ECO:0000256" key="1">
    <source>
        <dbReference type="ARBA" id="ARBA00004123"/>
    </source>
</evidence>
<feature type="compositionally biased region" description="Polar residues" evidence="6">
    <location>
        <begin position="22"/>
        <end position="33"/>
    </location>
</feature>
<keyword evidence="4" id="KW-0804">Transcription</keyword>
<feature type="region of interest" description="Disordered" evidence="6">
    <location>
        <begin position="1"/>
        <end position="46"/>
    </location>
</feature>
<keyword evidence="5" id="KW-0539">Nucleus</keyword>
<gene>
    <name evidence="8" type="ORF">VKT23_012005</name>
</gene>
<dbReference type="CDD" id="cd12148">
    <property type="entry name" value="fungal_TF_MHR"/>
    <property type="match status" value="1"/>
</dbReference>
<proteinExistence type="predicted"/>
<dbReference type="InterPro" id="IPR001138">
    <property type="entry name" value="Zn2Cys6_DnaBD"/>
</dbReference>
<keyword evidence="9" id="KW-1185">Reference proteome</keyword>
<evidence type="ECO:0000256" key="4">
    <source>
        <dbReference type="ARBA" id="ARBA00023163"/>
    </source>
</evidence>
<dbReference type="SMART" id="SM00066">
    <property type="entry name" value="GAL4"/>
    <property type="match status" value="1"/>
</dbReference>
<dbReference type="PROSITE" id="PS50048">
    <property type="entry name" value="ZN2_CY6_FUNGAL_2"/>
    <property type="match status" value="1"/>
</dbReference>
<accession>A0ABR1JA78</accession>
<dbReference type="Proteomes" id="UP001498398">
    <property type="component" value="Unassembled WGS sequence"/>
</dbReference>
<evidence type="ECO:0000256" key="6">
    <source>
        <dbReference type="SAM" id="MobiDB-lite"/>
    </source>
</evidence>
<keyword evidence="2" id="KW-0479">Metal-binding</keyword>
<feature type="compositionally biased region" description="Basic residues" evidence="6">
    <location>
        <begin position="220"/>
        <end position="237"/>
    </location>
</feature>
<sequence>MVASSNGDLYSPLQAGIVEEGPQSSDDGSTLHSPSFDAQFPRPHRNDFRYHDQVDIQHAAEFDYPPSLIVQQPPFILEAPNPRTQHVTFPSNFSSAGNQLGTEYLPQSPVNSSLPAQTGGLVDFPHPSPERRLPNTQSHDTSYTRVNDNHPMAAPPIVSPVEHSETSTSTIRSRDRKEISSVVIACRQCRSRKIRCDSTRPECNNCVRRSNKCEYDAAPRRRGPDKRPGTRQRSCKKRPADGSAPPPPKRKKTGTDRVSDVRDSAPSQVKENMADPKRAPYTTQKSLDLRSAPVAHPGTSPSGLMIEEPGLIKYDYEQAYPKVPYPRPLDMNIMHSQPRTSHVHFPSPSPLMQSEQKLWWDNFLRTYAVEDIIENVRFLLNDAGHWLTFINIEFFERTVRNPDERLSIQPALILASLAMATLMKSSEVEYGPEGRNQAMVLRQSAQDALDAAFRSEWVDATLAEAALILAFFETSVHPQYSPERITSALILLDDIVRILGLTTIDNADPDVSHFSKGMVPMVNIAGPDDRDRKCSCLPPDTTQPPDPNTSWSYPVPWDRSWSPLQIRDEECRRLCWSAVGLVANYTAQCAAFDHEPPLLFLTDPGNFLLLFPGEVIDRESPTYRSADSHSQKESVWALYCRSMLLWNFCVRMQRDTMSDEEKAEFCNDAWSECQLLQDSLDMHICNLDTMVMYLTREYIYNSRITVTSNLRSLHGLANRGFFFNRRQGQEWIYYQQRVVKLVKLSIQDMANPQGHQLTRRPFQATWFSNQLTICLMLWRHDQSLIDCLELAKSLLVPVDIMNALWPSPLQQEHCDRLRKQLIEECRLNGIDPPPGPEYAVAAFRRTAYA</sequence>
<dbReference type="PANTHER" id="PTHR47338:SF5">
    <property type="entry name" value="ZN(II)2CYS6 TRANSCRIPTION FACTOR (EUROFUNG)"/>
    <property type="match status" value="1"/>
</dbReference>
<keyword evidence="3" id="KW-0805">Transcription regulation</keyword>
<dbReference type="Gene3D" id="4.10.240.10">
    <property type="entry name" value="Zn(2)-C6 fungal-type DNA-binding domain"/>
    <property type="match status" value="1"/>
</dbReference>
<evidence type="ECO:0000256" key="3">
    <source>
        <dbReference type="ARBA" id="ARBA00023015"/>
    </source>
</evidence>
<dbReference type="Pfam" id="PF00172">
    <property type="entry name" value="Zn_clus"/>
    <property type="match status" value="1"/>
</dbReference>
<evidence type="ECO:0000313" key="8">
    <source>
        <dbReference type="EMBL" id="KAK7453326.1"/>
    </source>
</evidence>
<organism evidence="8 9">
    <name type="scientific">Marasmiellus scandens</name>
    <dbReference type="NCBI Taxonomy" id="2682957"/>
    <lineage>
        <taxon>Eukaryota</taxon>
        <taxon>Fungi</taxon>
        <taxon>Dikarya</taxon>
        <taxon>Basidiomycota</taxon>
        <taxon>Agaricomycotina</taxon>
        <taxon>Agaricomycetes</taxon>
        <taxon>Agaricomycetidae</taxon>
        <taxon>Agaricales</taxon>
        <taxon>Marasmiineae</taxon>
        <taxon>Omphalotaceae</taxon>
        <taxon>Marasmiellus</taxon>
    </lineage>
</organism>
<evidence type="ECO:0000259" key="7">
    <source>
        <dbReference type="PROSITE" id="PS50048"/>
    </source>
</evidence>
<evidence type="ECO:0000256" key="2">
    <source>
        <dbReference type="ARBA" id="ARBA00022723"/>
    </source>
</evidence>
<dbReference type="PROSITE" id="PS00463">
    <property type="entry name" value="ZN2_CY6_FUNGAL_1"/>
    <property type="match status" value="1"/>
</dbReference>
<evidence type="ECO:0000256" key="5">
    <source>
        <dbReference type="ARBA" id="ARBA00023242"/>
    </source>
</evidence>
<comment type="caution">
    <text evidence="8">The sequence shown here is derived from an EMBL/GenBank/DDBJ whole genome shotgun (WGS) entry which is preliminary data.</text>
</comment>
<dbReference type="SUPFAM" id="SSF57701">
    <property type="entry name" value="Zn2/Cys6 DNA-binding domain"/>
    <property type="match status" value="1"/>
</dbReference>
<protein>
    <recommendedName>
        <fullName evidence="7">Zn(2)-C6 fungal-type domain-containing protein</fullName>
    </recommendedName>
</protein>
<dbReference type="CDD" id="cd00067">
    <property type="entry name" value="GAL4"/>
    <property type="match status" value="1"/>
</dbReference>
<feature type="region of interest" description="Disordered" evidence="6">
    <location>
        <begin position="217"/>
        <end position="302"/>
    </location>
</feature>
<reference evidence="8 9" key="1">
    <citation type="submission" date="2024-01" db="EMBL/GenBank/DDBJ databases">
        <title>A draft genome for the cacao thread blight pathogen Marasmiellus scandens.</title>
        <authorList>
            <person name="Baruah I.K."/>
            <person name="Leung J."/>
            <person name="Bukari Y."/>
            <person name="Amoako-Attah I."/>
            <person name="Meinhardt L.W."/>
            <person name="Bailey B.A."/>
            <person name="Cohen S.P."/>
        </authorList>
    </citation>
    <scope>NUCLEOTIDE SEQUENCE [LARGE SCALE GENOMIC DNA]</scope>
    <source>
        <strain evidence="8 9">GH-19</strain>
    </source>
</reference>
<evidence type="ECO:0000313" key="9">
    <source>
        <dbReference type="Proteomes" id="UP001498398"/>
    </source>
</evidence>
<comment type="subcellular location">
    <subcellularLocation>
        <location evidence="1">Nucleus</location>
    </subcellularLocation>
</comment>